<feature type="coiled-coil region" evidence="1">
    <location>
        <begin position="108"/>
        <end position="167"/>
    </location>
</feature>
<evidence type="ECO:0000313" key="6">
    <source>
        <dbReference type="Proteomes" id="UP000006695"/>
    </source>
</evidence>
<protein>
    <recommendedName>
        <fullName evidence="4">DUF4124 domain-containing protein</fullName>
    </recommendedName>
</protein>
<keyword evidence="3" id="KW-0732">Signal</keyword>
<accession>A5G361</accession>
<keyword evidence="1" id="KW-0175">Coiled coil</keyword>
<evidence type="ECO:0000256" key="2">
    <source>
        <dbReference type="SAM" id="MobiDB-lite"/>
    </source>
</evidence>
<gene>
    <name evidence="5" type="ordered locus">Gura_2039</name>
</gene>
<dbReference type="RefSeq" id="WP_011938932.1">
    <property type="nucleotide sequence ID" value="NC_009483.1"/>
</dbReference>
<organism evidence="5 6">
    <name type="scientific">Geotalea uraniireducens (strain Rf4)</name>
    <name type="common">Geobacter uraniireducens</name>
    <dbReference type="NCBI Taxonomy" id="351605"/>
    <lineage>
        <taxon>Bacteria</taxon>
        <taxon>Pseudomonadati</taxon>
        <taxon>Thermodesulfobacteriota</taxon>
        <taxon>Desulfuromonadia</taxon>
        <taxon>Geobacterales</taxon>
        <taxon>Geobacteraceae</taxon>
        <taxon>Geotalea</taxon>
    </lineage>
</organism>
<sequence length="176" mass="19367">MRSIFVAIILLFAVPALAETYKWVDDKGTVNFADDLGSVPKKYRKKVKVLGGDEGNVPQVTEIDESTKGKAKGEDKKDDSKESASAGKEGKKKAVYGGKDEAAWKADFGKLKADIKASEEQLDDTRARLKDSSKMSRSEYLSLQYTVKDIEHRLTELRKKLDALNESAAKAGVPPE</sequence>
<feature type="signal peptide" evidence="3">
    <location>
        <begin position="1"/>
        <end position="18"/>
    </location>
</feature>
<dbReference type="Proteomes" id="UP000006695">
    <property type="component" value="Chromosome"/>
</dbReference>
<dbReference type="KEGG" id="gur:Gura_2039"/>
<feature type="chain" id="PRO_5002683262" description="DUF4124 domain-containing protein" evidence="3">
    <location>
        <begin position="19"/>
        <end position="176"/>
    </location>
</feature>
<evidence type="ECO:0000259" key="4">
    <source>
        <dbReference type="Pfam" id="PF13511"/>
    </source>
</evidence>
<name>A5G361_GEOUR</name>
<keyword evidence="6" id="KW-1185">Reference proteome</keyword>
<proteinExistence type="predicted"/>
<evidence type="ECO:0000256" key="1">
    <source>
        <dbReference type="SAM" id="Coils"/>
    </source>
</evidence>
<dbReference type="OrthoDB" id="5396039at2"/>
<feature type="region of interest" description="Disordered" evidence="2">
    <location>
        <begin position="56"/>
        <end position="92"/>
    </location>
</feature>
<dbReference type="AlphaFoldDB" id="A5G361"/>
<dbReference type="STRING" id="351605.Gura_2039"/>
<evidence type="ECO:0000313" key="5">
    <source>
        <dbReference type="EMBL" id="ABQ26229.1"/>
    </source>
</evidence>
<feature type="domain" description="DUF4124" evidence="4">
    <location>
        <begin position="9"/>
        <end position="57"/>
    </location>
</feature>
<evidence type="ECO:0000256" key="3">
    <source>
        <dbReference type="SAM" id="SignalP"/>
    </source>
</evidence>
<reference evidence="5 6" key="1">
    <citation type="submission" date="2007-05" db="EMBL/GenBank/DDBJ databases">
        <title>Complete sequence of Geobacter uraniireducens Rf4.</title>
        <authorList>
            <consortium name="US DOE Joint Genome Institute"/>
            <person name="Copeland A."/>
            <person name="Lucas S."/>
            <person name="Lapidus A."/>
            <person name="Barry K."/>
            <person name="Detter J.C."/>
            <person name="Glavina del Rio T."/>
            <person name="Hammon N."/>
            <person name="Israni S."/>
            <person name="Dalin E."/>
            <person name="Tice H."/>
            <person name="Pitluck S."/>
            <person name="Chertkov O."/>
            <person name="Brettin T."/>
            <person name="Bruce D."/>
            <person name="Han C."/>
            <person name="Schmutz J."/>
            <person name="Larimer F."/>
            <person name="Land M."/>
            <person name="Hauser L."/>
            <person name="Kyrpides N."/>
            <person name="Mikhailova N."/>
            <person name="Shelobolina E."/>
            <person name="Aklujkar M."/>
            <person name="Lovley D."/>
            <person name="Richardson P."/>
        </authorList>
    </citation>
    <scope>NUCLEOTIDE SEQUENCE [LARGE SCALE GENOMIC DNA]</scope>
    <source>
        <strain evidence="5 6">Rf4</strain>
    </source>
</reference>
<feature type="compositionally biased region" description="Basic and acidic residues" evidence="2">
    <location>
        <begin position="65"/>
        <end position="82"/>
    </location>
</feature>
<dbReference type="EMBL" id="CP000698">
    <property type="protein sequence ID" value="ABQ26229.1"/>
    <property type="molecule type" value="Genomic_DNA"/>
</dbReference>
<dbReference type="InterPro" id="IPR025392">
    <property type="entry name" value="DUF4124"/>
</dbReference>
<dbReference type="HOGENOM" id="CLU_123270_0_0_7"/>
<dbReference type="Pfam" id="PF13511">
    <property type="entry name" value="DUF4124"/>
    <property type="match status" value="1"/>
</dbReference>